<dbReference type="InParanoid" id="A0A077ZRK6"/>
<reference evidence="4 5" key="1">
    <citation type="submission" date="2014-06" db="EMBL/GenBank/DDBJ databases">
        <authorList>
            <person name="Swart Estienne"/>
        </authorList>
    </citation>
    <scope>NUCLEOTIDE SEQUENCE [LARGE SCALE GENOMIC DNA]</scope>
    <source>
        <strain evidence="4 5">130c</strain>
    </source>
</reference>
<dbReference type="Gene3D" id="1.20.5.170">
    <property type="match status" value="1"/>
</dbReference>
<protein>
    <submittedName>
        <fullName evidence="4">Bzip transcription factor family protein</fullName>
    </submittedName>
</protein>
<dbReference type="OrthoDB" id="313543at2759"/>
<keyword evidence="2" id="KW-1133">Transmembrane helix</keyword>
<dbReference type="InterPro" id="IPR046347">
    <property type="entry name" value="bZIP_sf"/>
</dbReference>
<feature type="transmembrane region" description="Helical" evidence="2">
    <location>
        <begin position="520"/>
        <end position="538"/>
    </location>
</feature>
<keyword evidence="2" id="KW-0812">Transmembrane</keyword>
<keyword evidence="5" id="KW-1185">Reference proteome</keyword>
<dbReference type="EMBL" id="CCKQ01001010">
    <property type="protein sequence ID" value="CDW72099.1"/>
    <property type="molecule type" value="Genomic_DNA"/>
</dbReference>
<dbReference type="PROSITE" id="PS50217">
    <property type="entry name" value="BZIP"/>
    <property type="match status" value="1"/>
</dbReference>
<evidence type="ECO:0000313" key="4">
    <source>
        <dbReference type="EMBL" id="CDW72099.1"/>
    </source>
</evidence>
<name>A0A077ZRK6_STYLE</name>
<accession>A0A077ZRK6</accession>
<proteinExistence type="predicted"/>
<dbReference type="CDD" id="cd14686">
    <property type="entry name" value="bZIP"/>
    <property type="match status" value="1"/>
</dbReference>
<feature type="region of interest" description="Disordered" evidence="1">
    <location>
        <begin position="190"/>
        <end position="213"/>
    </location>
</feature>
<dbReference type="Pfam" id="PF00170">
    <property type="entry name" value="bZIP_1"/>
    <property type="match status" value="1"/>
</dbReference>
<dbReference type="SUPFAM" id="SSF57959">
    <property type="entry name" value="Leucine zipper domain"/>
    <property type="match status" value="1"/>
</dbReference>
<feature type="domain" description="BZIP" evidence="3">
    <location>
        <begin position="254"/>
        <end position="317"/>
    </location>
</feature>
<feature type="compositionally biased region" description="Low complexity" evidence="1">
    <location>
        <begin position="192"/>
        <end position="211"/>
    </location>
</feature>
<feature type="transmembrane region" description="Helical" evidence="2">
    <location>
        <begin position="421"/>
        <end position="443"/>
    </location>
</feature>
<evidence type="ECO:0000256" key="1">
    <source>
        <dbReference type="SAM" id="MobiDB-lite"/>
    </source>
</evidence>
<gene>
    <name evidence="4" type="primary">Contig5721.g6117</name>
    <name evidence="4" type="ORF">STYLEM_1053</name>
</gene>
<keyword evidence="2" id="KW-0472">Membrane</keyword>
<dbReference type="AlphaFoldDB" id="A0A077ZRK6"/>
<dbReference type="Proteomes" id="UP000039865">
    <property type="component" value="Unassembled WGS sequence"/>
</dbReference>
<dbReference type="SMART" id="SM00338">
    <property type="entry name" value="BRLZ"/>
    <property type="match status" value="1"/>
</dbReference>
<dbReference type="GO" id="GO:0003700">
    <property type="term" value="F:DNA-binding transcription factor activity"/>
    <property type="evidence" value="ECO:0007669"/>
    <property type="project" value="InterPro"/>
</dbReference>
<dbReference type="InterPro" id="IPR004827">
    <property type="entry name" value="bZIP"/>
</dbReference>
<evidence type="ECO:0000256" key="2">
    <source>
        <dbReference type="SAM" id="Phobius"/>
    </source>
</evidence>
<evidence type="ECO:0000259" key="3">
    <source>
        <dbReference type="PROSITE" id="PS50217"/>
    </source>
</evidence>
<sequence>MTENFQLHQEPFPMEEDEHANIFKNTSYLLSLADDISLIEPQPSALYKNQLLANTDLVESPKNYMWTRQDPLHIDENNHYLNQDAIEKNSDISMNQSYNPKVSMISTTSQSDDVSQTTSQFNATFDKDSSLEQIKVSTKHQKEIFFVGSHQQSGEAANAKKAISKRMKKQESKVKLENKEQAKTLIETSIKSQNESSHNNSNSHQSVVSNSKDTMSCDNTFEMVAKLTKKKQKYLQEVIQDKNGTFKYIDDPIEYKRARKRKLNRESAVRSRQRKNCYQEDLEQKFERLSKMTKELSDQNTNLHTQNILLQKQLAYFEDVFAKSQLIGYDNFTQVGIKKNELDEFKRNLINKINATLSDHEQEMLDDNYSFENIPGSVPQKRTKKNEIGEFNLASQTSPISSGIRTLRLARMRNSHLNSGFQGQGFMFLAVMFCMMCCSSLMMSPSSTLKLVNMTQNSIAKSITNFDGRKLLFFSPQINQVQKTLNSKVDDEDVKMEEESDQSQKLGVIKYTEKILSGEYTYLTYMIMSTTCFFFWMTPNYHKIKSMFKSFSGAQKTAAGQKAKLLSQKSSMVTRSRAKNSNQ</sequence>
<evidence type="ECO:0000313" key="5">
    <source>
        <dbReference type="Proteomes" id="UP000039865"/>
    </source>
</evidence>
<organism evidence="4 5">
    <name type="scientific">Stylonychia lemnae</name>
    <name type="common">Ciliate</name>
    <dbReference type="NCBI Taxonomy" id="5949"/>
    <lineage>
        <taxon>Eukaryota</taxon>
        <taxon>Sar</taxon>
        <taxon>Alveolata</taxon>
        <taxon>Ciliophora</taxon>
        <taxon>Intramacronucleata</taxon>
        <taxon>Spirotrichea</taxon>
        <taxon>Stichotrichia</taxon>
        <taxon>Sporadotrichida</taxon>
        <taxon>Oxytrichidae</taxon>
        <taxon>Stylonychinae</taxon>
        <taxon>Stylonychia</taxon>
    </lineage>
</organism>